<comment type="caution">
    <text evidence="2">The sequence shown here is derived from an EMBL/GenBank/DDBJ whole genome shotgun (WGS) entry which is preliminary data.</text>
</comment>
<evidence type="ECO:0000259" key="1">
    <source>
        <dbReference type="Pfam" id="PF09273"/>
    </source>
</evidence>
<dbReference type="InterPro" id="IPR036464">
    <property type="entry name" value="Rubisco_LSMT_subst-bd_sf"/>
</dbReference>
<protein>
    <recommendedName>
        <fullName evidence="1">Rubisco LSMT substrate-binding domain-containing protein</fullName>
    </recommendedName>
</protein>
<evidence type="ECO:0000313" key="3">
    <source>
        <dbReference type="Proteomes" id="UP001189429"/>
    </source>
</evidence>
<dbReference type="Gene3D" id="3.90.1420.10">
    <property type="entry name" value="Rubisco LSMT, substrate-binding domain"/>
    <property type="match status" value="1"/>
</dbReference>
<evidence type="ECO:0000313" key="2">
    <source>
        <dbReference type="EMBL" id="CAK0905078.1"/>
    </source>
</evidence>
<proteinExistence type="predicted"/>
<keyword evidence="3" id="KW-1185">Reference proteome</keyword>
<sequence length="102" mass="11325">AETIPKAIDRSLMYACRVLVCDSQQEVHSLGEWAGETGINRGMRGLRPEKRTEMIATIARVVDGFVNQFITSAAADSSMVEVLSGNQRVALAYRLEKKRILE</sequence>
<feature type="non-terminal residue" evidence="2">
    <location>
        <position position="102"/>
    </location>
</feature>
<reference evidence="2" key="1">
    <citation type="submission" date="2023-10" db="EMBL/GenBank/DDBJ databases">
        <authorList>
            <person name="Chen Y."/>
            <person name="Shah S."/>
            <person name="Dougan E. K."/>
            <person name="Thang M."/>
            <person name="Chan C."/>
        </authorList>
    </citation>
    <scope>NUCLEOTIDE SEQUENCE [LARGE SCALE GENOMIC DNA]</scope>
</reference>
<dbReference type="EMBL" id="CAUYUJ010021504">
    <property type="protein sequence ID" value="CAK0905078.1"/>
    <property type="molecule type" value="Genomic_DNA"/>
</dbReference>
<dbReference type="Proteomes" id="UP001189429">
    <property type="component" value="Unassembled WGS sequence"/>
</dbReference>
<organism evidence="2 3">
    <name type="scientific">Prorocentrum cordatum</name>
    <dbReference type="NCBI Taxonomy" id="2364126"/>
    <lineage>
        <taxon>Eukaryota</taxon>
        <taxon>Sar</taxon>
        <taxon>Alveolata</taxon>
        <taxon>Dinophyceae</taxon>
        <taxon>Prorocentrales</taxon>
        <taxon>Prorocentraceae</taxon>
        <taxon>Prorocentrum</taxon>
    </lineage>
</organism>
<feature type="domain" description="Rubisco LSMT substrate-binding" evidence="1">
    <location>
        <begin position="6"/>
        <end position="101"/>
    </location>
</feature>
<feature type="non-terminal residue" evidence="2">
    <location>
        <position position="1"/>
    </location>
</feature>
<gene>
    <name evidence="2" type="ORF">PCOR1329_LOCUS80902</name>
</gene>
<name>A0ABN9Y1C9_9DINO</name>
<accession>A0ABN9Y1C9</accession>
<dbReference type="InterPro" id="IPR015353">
    <property type="entry name" value="Rubisco_LSMT_subst-bd"/>
</dbReference>
<dbReference type="Pfam" id="PF09273">
    <property type="entry name" value="Rubis-subs-bind"/>
    <property type="match status" value="1"/>
</dbReference>